<reference evidence="2 3" key="1">
    <citation type="journal article" date="2024" name="G3 (Bethesda)">
        <title>Genome assembly of Hibiscus sabdariffa L. provides insights into metabolisms of medicinal natural products.</title>
        <authorList>
            <person name="Kim T."/>
        </authorList>
    </citation>
    <scope>NUCLEOTIDE SEQUENCE [LARGE SCALE GENOMIC DNA]</scope>
    <source>
        <strain evidence="2">TK-2024</strain>
        <tissue evidence="2">Old leaves</tissue>
    </source>
</reference>
<dbReference type="EMBL" id="JBBPBN010000009">
    <property type="protein sequence ID" value="KAK9032536.1"/>
    <property type="molecule type" value="Genomic_DNA"/>
</dbReference>
<feature type="compositionally biased region" description="Basic and acidic residues" evidence="1">
    <location>
        <begin position="55"/>
        <end position="73"/>
    </location>
</feature>
<evidence type="ECO:0000256" key="1">
    <source>
        <dbReference type="SAM" id="MobiDB-lite"/>
    </source>
</evidence>
<keyword evidence="3" id="KW-1185">Reference proteome</keyword>
<proteinExistence type="predicted"/>
<feature type="region of interest" description="Disordered" evidence="1">
    <location>
        <begin position="1"/>
        <end position="79"/>
    </location>
</feature>
<sequence length="79" mass="9060">MTRKNALISTDLLPKEQPSVKRRGKGEANPKKTTTDLKELEREKRGAENLSIESTCKKGDQTKNIPRTEEGRKEKRRPK</sequence>
<organism evidence="2 3">
    <name type="scientific">Hibiscus sabdariffa</name>
    <name type="common">roselle</name>
    <dbReference type="NCBI Taxonomy" id="183260"/>
    <lineage>
        <taxon>Eukaryota</taxon>
        <taxon>Viridiplantae</taxon>
        <taxon>Streptophyta</taxon>
        <taxon>Embryophyta</taxon>
        <taxon>Tracheophyta</taxon>
        <taxon>Spermatophyta</taxon>
        <taxon>Magnoliopsida</taxon>
        <taxon>eudicotyledons</taxon>
        <taxon>Gunneridae</taxon>
        <taxon>Pentapetalae</taxon>
        <taxon>rosids</taxon>
        <taxon>malvids</taxon>
        <taxon>Malvales</taxon>
        <taxon>Malvaceae</taxon>
        <taxon>Malvoideae</taxon>
        <taxon>Hibiscus</taxon>
    </lineage>
</organism>
<name>A0ABR2T4V8_9ROSI</name>
<feature type="compositionally biased region" description="Basic and acidic residues" evidence="1">
    <location>
        <begin position="25"/>
        <end position="47"/>
    </location>
</feature>
<evidence type="ECO:0000313" key="3">
    <source>
        <dbReference type="Proteomes" id="UP001396334"/>
    </source>
</evidence>
<gene>
    <name evidence="2" type="ORF">V6N11_056796</name>
</gene>
<dbReference type="Proteomes" id="UP001396334">
    <property type="component" value="Unassembled WGS sequence"/>
</dbReference>
<accession>A0ABR2T4V8</accession>
<protein>
    <submittedName>
        <fullName evidence="2">Uncharacterized protein</fullName>
    </submittedName>
</protein>
<comment type="caution">
    <text evidence="2">The sequence shown here is derived from an EMBL/GenBank/DDBJ whole genome shotgun (WGS) entry which is preliminary data.</text>
</comment>
<evidence type="ECO:0000313" key="2">
    <source>
        <dbReference type="EMBL" id="KAK9032536.1"/>
    </source>
</evidence>